<evidence type="ECO:0000313" key="7">
    <source>
        <dbReference type="EMBL" id="OLQ02047.1"/>
    </source>
</evidence>
<dbReference type="PANTHER" id="PTHR47959">
    <property type="entry name" value="ATP-DEPENDENT RNA HELICASE RHLE-RELATED"/>
    <property type="match status" value="1"/>
</dbReference>
<comment type="caution">
    <text evidence="7">The sequence shown here is derived from an EMBL/GenBank/DDBJ whole genome shotgun (WGS) entry which is preliminary data.</text>
</comment>
<dbReference type="GO" id="GO:0016787">
    <property type="term" value="F:hydrolase activity"/>
    <property type="evidence" value="ECO:0007669"/>
    <property type="project" value="UniProtKB-KW"/>
</dbReference>
<keyword evidence="3 7" id="KW-0347">Helicase</keyword>
<dbReference type="InterPro" id="IPR050079">
    <property type="entry name" value="DEAD_box_RNA_helicase"/>
</dbReference>
<name>A0A1Q9E3P7_SYMMI</name>
<protein>
    <submittedName>
        <fullName evidence="7">DEAD-box ATP-dependent RNA helicase 24</fullName>
    </submittedName>
</protein>
<dbReference type="SUPFAM" id="SSF52540">
    <property type="entry name" value="P-loop containing nucleoside triphosphate hydrolases"/>
    <property type="match status" value="1"/>
</dbReference>
<dbReference type="InterPro" id="IPR001650">
    <property type="entry name" value="Helicase_C-like"/>
</dbReference>
<dbReference type="Pfam" id="PF00271">
    <property type="entry name" value="Helicase_C"/>
    <property type="match status" value="1"/>
</dbReference>
<dbReference type="GO" id="GO:0003724">
    <property type="term" value="F:RNA helicase activity"/>
    <property type="evidence" value="ECO:0007669"/>
    <property type="project" value="TreeGrafter"/>
</dbReference>
<dbReference type="Gene3D" id="3.40.50.300">
    <property type="entry name" value="P-loop containing nucleotide triphosphate hydrolases"/>
    <property type="match status" value="1"/>
</dbReference>
<dbReference type="GO" id="GO:0005524">
    <property type="term" value="F:ATP binding"/>
    <property type="evidence" value="ECO:0007669"/>
    <property type="project" value="UniProtKB-KW"/>
</dbReference>
<organism evidence="7 8">
    <name type="scientific">Symbiodinium microadriaticum</name>
    <name type="common">Dinoflagellate</name>
    <name type="synonym">Zooxanthella microadriatica</name>
    <dbReference type="NCBI Taxonomy" id="2951"/>
    <lineage>
        <taxon>Eukaryota</taxon>
        <taxon>Sar</taxon>
        <taxon>Alveolata</taxon>
        <taxon>Dinophyceae</taxon>
        <taxon>Suessiales</taxon>
        <taxon>Symbiodiniaceae</taxon>
        <taxon>Symbiodinium</taxon>
    </lineage>
</organism>
<dbReference type="PROSITE" id="PS51194">
    <property type="entry name" value="HELICASE_CTER"/>
    <property type="match status" value="1"/>
</dbReference>
<sequence length="1433" mass="157350">MGHHISTSDELGGVGGGGKDLCGLPGDLNRKGNLLDGPGSLLAGSPVAVVCSSGASGQQALSAFRNGDARILVATDVAARGLDIKSLSYVVSFDPAASLDGHVHRIGRCGRGGTRGRAFAFLGPEDVTYAQLLCESMKSSGQAVPNDVAAIAAKPCNASEKVRHQRRCLRSGKRSKEKVLFAKMSFNMFRFAAAVRLSNLAVLLVRSLRPTDSHGGALHHATTGVDLPRTCEYRFSGSKCCGCGPPPEVLGNHAKERFRIETNKTYGYIDRMCSRATKPEDLKICCPIWAVDCNEDDYYFEHGLERDCAPEPSECKHYECRDVSRMLQSMEDSYRNFRTEVSDTLEERLRKDSDAGVTGHGRVCSCACGELVDEEKLTCKVLNSSWYCSDVQPCCRRLTEDCAKGDPWPEEVMVKTQEATQAQELDAAEKHFASIMLGALRKLTRRCKASCDTLRKSECVKELTTVVEKVTFGKDITVQTKLEDARFQILKAYNKEHPSEATWEMTTQKVFDHFEYRLKKEREEEEHAKNAYRKTHQLVQLKKMERTTEIASQGCCACEAAVPGKRPVMGKYPTTTSFCAASDCTQYTGLSNKPACYQVPDIFCGITPAAMCHLAVSKASRAVSVLSRSHEVVLAYVLADMLGLTKDPLLLKFMSQSAERDGRFAAAAELLQTHPQASMQLALLSARNGSPEVLRSFSSSSREQHQARANAALSQGDNAAAVLSLTCAGQDQQAVQLAVEAMLQLFGQAGGWTLAEARQLLEPLESIPVQDLGVKEIASTLACAAFVGLVEFPSMDAQWHGRVGFARTRRPDKAAKVEKILNWAIESSAGVDNRSYRRRICQRLRRKLGNILKSTELDVVVERYRSLQALANSTTQSSSGESEIEEVSQPTAAKSIEVFVAAEEVPVKRTFVHFDVQKPQVSTAYVSKARLKFEVIQACDYGDSHVYCDQITLLLMAFVCLRALPAQPRLAFEASMLGYHELMFPLAQTLRNIITHQNLQFPVSLFEITLLEATCSAHRAPQHAHAQLTSLLGNPDLPAHLRVVCEQHVAAIERQANLRFIPIVRSLLPQHPGQLPSEYLVMAVGKANDHIFQGIIYAKSGFPDDPNTKKRTNNQLLAQLPSAVAEADEAVDREAGHNPNVAQAQPVGQQSAAGAVPSRKALAMIRVVEAVNPSHHRDLSEQDVLELIPRALALFAEAGTEEWLCRFCMRNGKNVTFPTNMGVKQDFKGAADTTSARRRKNPQRPQLWLTPRRKGTPGCSTHLLHPPRYTYPCTEAEMHGLQAPYQHGQEWHTCAPAAAKDWIKALAGLNGLSSPVVIGGMVRCQYPDLRPAEERNLHQPLVQVTSHCTIADTTAADEWHPTDGPGLLKLAGGHLPTCYKKFAKASVLTNQLIRGPAFELEDHKNFVSLADALAWARVNAFSPLNTGCKIYPI</sequence>
<dbReference type="InterPro" id="IPR027417">
    <property type="entry name" value="P-loop_NTPase"/>
</dbReference>
<evidence type="ECO:0000256" key="3">
    <source>
        <dbReference type="ARBA" id="ARBA00022806"/>
    </source>
</evidence>
<accession>A0A1Q9E3P7</accession>
<evidence type="ECO:0000256" key="1">
    <source>
        <dbReference type="ARBA" id="ARBA00022741"/>
    </source>
</evidence>
<keyword evidence="4" id="KW-0067">ATP-binding</keyword>
<evidence type="ECO:0000256" key="2">
    <source>
        <dbReference type="ARBA" id="ARBA00022801"/>
    </source>
</evidence>
<keyword evidence="2" id="KW-0378">Hydrolase</keyword>
<gene>
    <name evidence="7" type="ORF">AK812_SmicGene15152</name>
</gene>
<reference evidence="7 8" key="1">
    <citation type="submission" date="2016-02" db="EMBL/GenBank/DDBJ databases">
        <title>Genome analysis of coral dinoflagellate symbionts highlights evolutionary adaptations to a symbiotic lifestyle.</title>
        <authorList>
            <person name="Aranda M."/>
            <person name="Li Y."/>
            <person name="Liew Y.J."/>
            <person name="Baumgarten S."/>
            <person name="Simakov O."/>
            <person name="Wilson M."/>
            <person name="Piel J."/>
            <person name="Ashoor H."/>
            <person name="Bougouffa S."/>
            <person name="Bajic V.B."/>
            <person name="Ryu T."/>
            <person name="Ravasi T."/>
            <person name="Bayer T."/>
            <person name="Micklem G."/>
            <person name="Kim H."/>
            <person name="Bhak J."/>
            <person name="Lajeunesse T.C."/>
            <person name="Voolstra C.R."/>
        </authorList>
    </citation>
    <scope>NUCLEOTIDE SEQUENCE [LARGE SCALE GENOMIC DNA]</scope>
    <source>
        <strain evidence="7 8">CCMP2467</strain>
    </source>
</reference>
<proteinExistence type="predicted"/>
<evidence type="ECO:0000259" key="6">
    <source>
        <dbReference type="PROSITE" id="PS51194"/>
    </source>
</evidence>
<dbReference type="EMBL" id="LSRX01000274">
    <property type="protein sequence ID" value="OLQ02047.1"/>
    <property type="molecule type" value="Genomic_DNA"/>
</dbReference>
<evidence type="ECO:0000313" key="8">
    <source>
        <dbReference type="Proteomes" id="UP000186817"/>
    </source>
</evidence>
<dbReference type="SMART" id="SM00490">
    <property type="entry name" value="HELICc"/>
    <property type="match status" value="1"/>
</dbReference>
<feature type="region of interest" description="Disordered" evidence="5">
    <location>
        <begin position="1229"/>
        <end position="1261"/>
    </location>
</feature>
<dbReference type="Proteomes" id="UP000186817">
    <property type="component" value="Unassembled WGS sequence"/>
</dbReference>
<evidence type="ECO:0000256" key="5">
    <source>
        <dbReference type="SAM" id="MobiDB-lite"/>
    </source>
</evidence>
<dbReference type="GO" id="GO:0005829">
    <property type="term" value="C:cytosol"/>
    <property type="evidence" value="ECO:0007669"/>
    <property type="project" value="TreeGrafter"/>
</dbReference>
<feature type="domain" description="Helicase C-terminal" evidence="6">
    <location>
        <begin position="58"/>
        <end position="152"/>
    </location>
</feature>
<dbReference type="OrthoDB" id="432439at2759"/>
<dbReference type="PANTHER" id="PTHR47959:SF1">
    <property type="entry name" value="ATP-DEPENDENT RNA HELICASE DBPA"/>
    <property type="match status" value="1"/>
</dbReference>
<evidence type="ECO:0000256" key="4">
    <source>
        <dbReference type="ARBA" id="ARBA00022840"/>
    </source>
</evidence>
<keyword evidence="8" id="KW-1185">Reference proteome</keyword>
<keyword evidence="1" id="KW-0547">Nucleotide-binding</keyword>